<dbReference type="PATRIC" id="fig|82380.11.peg.659"/>
<proteinExistence type="predicted"/>
<protein>
    <submittedName>
        <fullName evidence="1">Uncharacterized protein</fullName>
    </submittedName>
</protein>
<organism evidence="1 2">
    <name type="scientific">Microbacterium oxydans</name>
    <dbReference type="NCBI Taxonomy" id="82380"/>
    <lineage>
        <taxon>Bacteria</taxon>
        <taxon>Bacillati</taxon>
        <taxon>Actinomycetota</taxon>
        <taxon>Actinomycetes</taxon>
        <taxon>Micrococcales</taxon>
        <taxon>Microbacteriaceae</taxon>
        <taxon>Microbacterium</taxon>
    </lineage>
</organism>
<dbReference type="EMBL" id="JYIW01000018">
    <property type="protein sequence ID" value="KJL30568.1"/>
    <property type="molecule type" value="Genomic_DNA"/>
</dbReference>
<gene>
    <name evidence="1" type="ORF">RS83_00637</name>
</gene>
<comment type="caution">
    <text evidence="1">The sequence shown here is derived from an EMBL/GenBank/DDBJ whole genome shotgun (WGS) entry which is preliminary data.</text>
</comment>
<reference evidence="1 2" key="1">
    <citation type="submission" date="2015-02" db="EMBL/GenBank/DDBJ databases">
        <title>Draft genome sequences of ten Microbacterium spp. with emphasis on heavy metal contaminated environments.</title>
        <authorList>
            <person name="Corretto E."/>
        </authorList>
    </citation>
    <scope>NUCLEOTIDE SEQUENCE [LARGE SCALE GENOMIC DNA]</scope>
    <source>
        <strain evidence="1 2">BEL4b</strain>
    </source>
</reference>
<sequence length="65" mass="7040">MPLIPQQNIVVVTGPYNLKRGQDTIQAAAEELQAALENYPPCRIISLTGSGIMHDYSLTAVVETV</sequence>
<name>A0A0F0LBP9_9MICO</name>
<evidence type="ECO:0000313" key="2">
    <source>
        <dbReference type="Proteomes" id="UP000033640"/>
    </source>
</evidence>
<dbReference type="Proteomes" id="UP000033640">
    <property type="component" value="Unassembled WGS sequence"/>
</dbReference>
<evidence type="ECO:0000313" key="1">
    <source>
        <dbReference type="EMBL" id="KJL30568.1"/>
    </source>
</evidence>
<dbReference type="AlphaFoldDB" id="A0A0F0LBP9"/>
<accession>A0A0F0LBP9</accession>
<dbReference type="RefSeq" id="WP_045278073.1">
    <property type="nucleotide sequence ID" value="NZ_JYIW01000018.1"/>
</dbReference>